<name>Q6ZDF1_ORYSJ</name>
<dbReference type="Proteomes" id="UP000000763">
    <property type="component" value="Chromosome 8"/>
</dbReference>
<reference evidence="2" key="1">
    <citation type="journal article" date="2005" name="Nature">
        <title>The map-based sequence of the rice genome.</title>
        <authorList>
            <consortium name="International rice genome sequencing project (IRGSP)"/>
            <person name="Matsumoto T."/>
            <person name="Wu J."/>
            <person name="Kanamori H."/>
            <person name="Katayose Y."/>
            <person name="Fujisawa M."/>
            <person name="Namiki N."/>
            <person name="Mizuno H."/>
            <person name="Yamamoto K."/>
            <person name="Antonio B.A."/>
            <person name="Baba T."/>
            <person name="Sakata K."/>
            <person name="Nagamura Y."/>
            <person name="Aoki H."/>
            <person name="Arikawa K."/>
            <person name="Arita K."/>
            <person name="Bito T."/>
            <person name="Chiden Y."/>
            <person name="Fujitsuka N."/>
            <person name="Fukunaka R."/>
            <person name="Hamada M."/>
            <person name="Harada C."/>
            <person name="Hayashi A."/>
            <person name="Hijishita S."/>
            <person name="Honda M."/>
            <person name="Hosokawa S."/>
            <person name="Ichikawa Y."/>
            <person name="Idonuma A."/>
            <person name="Iijima M."/>
            <person name="Ikeda M."/>
            <person name="Ikeno M."/>
            <person name="Ito K."/>
            <person name="Ito S."/>
            <person name="Ito T."/>
            <person name="Ito Y."/>
            <person name="Ito Y."/>
            <person name="Iwabuchi A."/>
            <person name="Kamiya K."/>
            <person name="Karasawa W."/>
            <person name="Kurita K."/>
            <person name="Katagiri S."/>
            <person name="Kikuta A."/>
            <person name="Kobayashi H."/>
            <person name="Kobayashi N."/>
            <person name="Machita K."/>
            <person name="Maehara T."/>
            <person name="Masukawa M."/>
            <person name="Mizubayashi T."/>
            <person name="Mukai Y."/>
            <person name="Nagasaki H."/>
            <person name="Nagata Y."/>
            <person name="Naito S."/>
            <person name="Nakashima M."/>
            <person name="Nakama Y."/>
            <person name="Nakamichi Y."/>
            <person name="Nakamura M."/>
            <person name="Meguro A."/>
            <person name="Negishi M."/>
            <person name="Ohta I."/>
            <person name="Ohta T."/>
            <person name="Okamoto M."/>
            <person name="Ono N."/>
            <person name="Saji S."/>
            <person name="Sakaguchi M."/>
            <person name="Sakai K."/>
            <person name="Shibata M."/>
            <person name="Shimokawa T."/>
            <person name="Song J."/>
            <person name="Takazaki Y."/>
            <person name="Terasawa K."/>
            <person name="Tsugane M."/>
            <person name="Tsuji K."/>
            <person name="Ueda S."/>
            <person name="Waki K."/>
            <person name="Yamagata H."/>
            <person name="Yamamoto M."/>
            <person name="Yamamoto S."/>
            <person name="Yamane H."/>
            <person name="Yoshiki S."/>
            <person name="Yoshihara R."/>
            <person name="Yukawa K."/>
            <person name="Zhong H."/>
            <person name="Yano M."/>
            <person name="Yuan Q."/>
            <person name="Ouyang S."/>
            <person name="Liu J."/>
            <person name="Jones K.M."/>
            <person name="Gansberger K."/>
            <person name="Moffat K."/>
            <person name="Hill J."/>
            <person name="Bera J."/>
            <person name="Fadrosh D."/>
            <person name="Jin S."/>
            <person name="Johri S."/>
            <person name="Kim M."/>
            <person name="Overton L."/>
            <person name="Reardon M."/>
            <person name="Tsitrin T."/>
            <person name="Vuong H."/>
            <person name="Weaver B."/>
            <person name="Ciecko A."/>
            <person name="Tallon L."/>
            <person name="Jackson J."/>
            <person name="Pai G."/>
            <person name="Aken S.V."/>
            <person name="Utterback T."/>
            <person name="Reidmuller S."/>
            <person name="Feldblyum T."/>
            <person name="Hsiao J."/>
            <person name="Zismann V."/>
            <person name="Iobst S."/>
            <person name="de Vazeille A.R."/>
            <person name="Buell C.R."/>
            <person name="Ying K."/>
            <person name="Li Y."/>
            <person name="Lu T."/>
            <person name="Huang Y."/>
            <person name="Zhao Q."/>
            <person name="Feng Q."/>
            <person name="Zhang L."/>
            <person name="Zhu J."/>
            <person name="Weng Q."/>
            <person name="Mu J."/>
            <person name="Lu Y."/>
            <person name="Fan D."/>
            <person name="Liu Y."/>
            <person name="Guan J."/>
            <person name="Zhang Y."/>
            <person name="Yu S."/>
            <person name="Liu X."/>
            <person name="Zhang Y."/>
            <person name="Hong G."/>
            <person name="Han B."/>
            <person name="Choisne N."/>
            <person name="Demange N."/>
            <person name="Orjeda G."/>
            <person name="Samain S."/>
            <person name="Cattolico L."/>
            <person name="Pelletier E."/>
            <person name="Couloux A."/>
            <person name="Segurens B."/>
            <person name="Wincker P."/>
            <person name="D'Hont A."/>
            <person name="Scarpelli C."/>
            <person name="Weissenbach J."/>
            <person name="Salanoubat M."/>
            <person name="Quetier F."/>
            <person name="Yu Y."/>
            <person name="Kim H.R."/>
            <person name="Rambo T."/>
            <person name="Currie J."/>
            <person name="Collura K."/>
            <person name="Luo M."/>
            <person name="Yang T."/>
            <person name="Ammiraju J.S.S."/>
            <person name="Engler F."/>
            <person name="Soderlund C."/>
            <person name="Wing R.A."/>
            <person name="Palmer L.E."/>
            <person name="de la Bastide M."/>
            <person name="Spiegel L."/>
            <person name="Nascimento L."/>
            <person name="Zutavern T."/>
            <person name="O'Shaughnessy A."/>
            <person name="Dike S."/>
            <person name="Dedhia N."/>
            <person name="Preston R."/>
            <person name="Balija V."/>
            <person name="McCombie W.R."/>
            <person name="Chow T."/>
            <person name="Chen H."/>
            <person name="Chung M."/>
            <person name="Chen C."/>
            <person name="Shaw J."/>
            <person name="Wu H."/>
            <person name="Hsiao K."/>
            <person name="Chao Y."/>
            <person name="Chu M."/>
            <person name="Cheng C."/>
            <person name="Hour A."/>
            <person name="Lee P."/>
            <person name="Lin S."/>
            <person name="Lin Y."/>
            <person name="Liou J."/>
            <person name="Liu S."/>
            <person name="Hsing Y."/>
            <person name="Raghuvanshi S."/>
            <person name="Mohanty A."/>
            <person name="Bharti A.K."/>
            <person name="Gaur A."/>
            <person name="Gupta V."/>
            <person name="Kumar D."/>
            <person name="Ravi V."/>
            <person name="Vij S."/>
            <person name="Kapur A."/>
            <person name="Khurana P."/>
            <person name="Khurana P."/>
            <person name="Khurana J.P."/>
            <person name="Tyagi A.K."/>
            <person name="Gaikwad K."/>
            <person name="Singh A."/>
            <person name="Dalal V."/>
            <person name="Srivastava S."/>
            <person name="Dixit A."/>
            <person name="Pal A.K."/>
            <person name="Ghazi I.A."/>
            <person name="Yadav M."/>
            <person name="Pandit A."/>
            <person name="Bhargava A."/>
            <person name="Sureshbabu K."/>
            <person name="Batra K."/>
            <person name="Sharma T.R."/>
            <person name="Mohapatra T."/>
            <person name="Singh N.K."/>
            <person name="Messing J."/>
            <person name="Nelson A.B."/>
            <person name="Fuks G."/>
            <person name="Kavchok S."/>
            <person name="Keizer G."/>
            <person name="Linton E."/>
            <person name="Llaca V."/>
            <person name="Song R."/>
            <person name="Tanyolac B."/>
            <person name="Young S."/>
            <person name="Ho-Il K."/>
            <person name="Hahn J.H."/>
            <person name="Sangsakoo G."/>
            <person name="Vanavichit A."/>
            <person name="de Mattos Luiz.A.T."/>
            <person name="Zimmer P.D."/>
            <person name="Malone G."/>
            <person name="Dellagostin O."/>
            <person name="de Oliveira A.C."/>
            <person name="Bevan M."/>
            <person name="Bancroft I."/>
            <person name="Minx P."/>
            <person name="Cordum H."/>
            <person name="Wilson R."/>
            <person name="Cheng Z."/>
            <person name="Jin W."/>
            <person name="Jiang J."/>
            <person name="Leong S.A."/>
            <person name="Iwama H."/>
            <person name="Gojobori T."/>
            <person name="Itoh T."/>
            <person name="Niimura Y."/>
            <person name="Fujii Y."/>
            <person name="Habara T."/>
            <person name="Sakai H."/>
            <person name="Sato Y."/>
            <person name="Wilson G."/>
            <person name="Kumar K."/>
            <person name="McCouch S."/>
            <person name="Juretic N."/>
            <person name="Hoen D."/>
            <person name="Wright S."/>
            <person name="Bruskiewich R."/>
            <person name="Bureau T."/>
            <person name="Miyao A."/>
            <person name="Hirochika H."/>
            <person name="Nishikawa T."/>
            <person name="Kadowaki K."/>
            <person name="Sugiura M."/>
            <person name="Burr B."/>
            <person name="Sasaki T."/>
        </authorList>
    </citation>
    <scope>NUCLEOTIDE SEQUENCE [LARGE SCALE GENOMIC DNA]</scope>
    <source>
        <strain evidence="2">cv. Nipponbare</strain>
    </source>
</reference>
<evidence type="ECO:0000313" key="1">
    <source>
        <dbReference type="EMBL" id="BAD09359.1"/>
    </source>
</evidence>
<evidence type="ECO:0000313" key="2">
    <source>
        <dbReference type="Proteomes" id="UP000000763"/>
    </source>
</evidence>
<sequence>MWDTTGAEGAHVKAASVARSRNVASTRGGRVVRGGRPYTAASVEVGAVTSSVPHFTADSVRRQDGPITLTLTPA</sequence>
<proteinExistence type="predicted"/>
<gene>
    <name evidence="1" type="primary">P0013B04.9</name>
</gene>
<protein>
    <submittedName>
        <fullName evidence="1">Uncharacterized protein</fullName>
    </submittedName>
</protein>
<dbReference type="AlphaFoldDB" id="Q6ZDF1"/>
<organism evidence="1 2">
    <name type="scientific">Oryza sativa subsp. japonica</name>
    <name type="common">Rice</name>
    <dbReference type="NCBI Taxonomy" id="39947"/>
    <lineage>
        <taxon>Eukaryota</taxon>
        <taxon>Viridiplantae</taxon>
        <taxon>Streptophyta</taxon>
        <taxon>Embryophyta</taxon>
        <taxon>Tracheophyta</taxon>
        <taxon>Spermatophyta</taxon>
        <taxon>Magnoliopsida</taxon>
        <taxon>Liliopsida</taxon>
        <taxon>Poales</taxon>
        <taxon>Poaceae</taxon>
        <taxon>BOP clade</taxon>
        <taxon>Oryzoideae</taxon>
        <taxon>Oryzeae</taxon>
        <taxon>Oryzinae</taxon>
        <taxon>Oryza</taxon>
        <taxon>Oryza sativa</taxon>
    </lineage>
</organism>
<dbReference type="EMBL" id="AP004457">
    <property type="protein sequence ID" value="BAD09359.1"/>
    <property type="molecule type" value="Genomic_DNA"/>
</dbReference>
<accession>Q6ZDF1</accession>
<reference evidence="2" key="2">
    <citation type="journal article" date="2008" name="Nucleic Acids Res.">
        <title>The rice annotation project database (RAP-DB): 2008 update.</title>
        <authorList>
            <consortium name="The rice annotation project (RAP)"/>
        </authorList>
    </citation>
    <scope>GENOME REANNOTATION</scope>
    <source>
        <strain evidence="2">cv. Nipponbare</strain>
    </source>
</reference>